<dbReference type="EMBL" id="CAJGYO010000014">
    <property type="protein sequence ID" value="CAD6268690.1"/>
    <property type="molecule type" value="Genomic_DNA"/>
</dbReference>
<organism evidence="11 12">
    <name type="scientific">Miscanthus lutarioriparius</name>
    <dbReference type="NCBI Taxonomy" id="422564"/>
    <lineage>
        <taxon>Eukaryota</taxon>
        <taxon>Viridiplantae</taxon>
        <taxon>Streptophyta</taxon>
        <taxon>Embryophyta</taxon>
        <taxon>Tracheophyta</taxon>
        <taxon>Spermatophyta</taxon>
        <taxon>Magnoliopsida</taxon>
        <taxon>Liliopsida</taxon>
        <taxon>Poales</taxon>
        <taxon>Poaceae</taxon>
        <taxon>PACMAD clade</taxon>
        <taxon>Panicoideae</taxon>
        <taxon>Andropogonodae</taxon>
        <taxon>Andropogoneae</taxon>
        <taxon>Saccharinae</taxon>
        <taxon>Miscanthus</taxon>
    </lineage>
</organism>
<dbReference type="SUPFAM" id="SSF52540">
    <property type="entry name" value="P-loop containing nucleoside triphosphate hydrolases"/>
    <property type="match status" value="1"/>
</dbReference>
<evidence type="ECO:0000256" key="6">
    <source>
        <dbReference type="ARBA" id="ARBA00023054"/>
    </source>
</evidence>
<dbReference type="InterPro" id="IPR036388">
    <property type="entry name" value="WH-like_DNA-bd_sf"/>
</dbReference>
<keyword evidence="4" id="KW-0547">Nucleotide-binding</keyword>
<accession>A0A811RFF7</accession>
<dbReference type="GO" id="GO:0009626">
    <property type="term" value="P:plant-type hypersensitive response"/>
    <property type="evidence" value="ECO:0007669"/>
    <property type="project" value="UniProtKB-ARBA"/>
</dbReference>
<keyword evidence="5" id="KW-0611">Plant defense</keyword>
<dbReference type="InterPro" id="IPR038005">
    <property type="entry name" value="RX-like_CC"/>
</dbReference>
<dbReference type="Gene3D" id="3.80.10.10">
    <property type="entry name" value="Ribonuclease Inhibitor"/>
    <property type="match status" value="1"/>
</dbReference>
<dbReference type="Proteomes" id="UP000604825">
    <property type="component" value="Unassembled WGS sequence"/>
</dbReference>
<dbReference type="Pfam" id="PF18052">
    <property type="entry name" value="Rx_N"/>
    <property type="match status" value="1"/>
</dbReference>
<dbReference type="PRINTS" id="PR00364">
    <property type="entry name" value="DISEASERSIST"/>
</dbReference>
<evidence type="ECO:0000256" key="5">
    <source>
        <dbReference type="ARBA" id="ARBA00022821"/>
    </source>
</evidence>
<dbReference type="PANTHER" id="PTHR23155">
    <property type="entry name" value="DISEASE RESISTANCE PROTEIN RP"/>
    <property type="match status" value="1"/>
</dbReference>
<dbReference type="InterPro" id="IPR027417">
    <property type="entry name" value="P-loop_NTPase"/>
</dbReference>
<feature type="domain" description="Disease resistance protein winged helix" evidence="9">
    <location>
        <begin position="434"/>
        <end position="505"/>
    </location>
</feature>
<evidence type="ECO:0000259" key="10">
    <source>
        <dbReference type="Pfam" id="PF23598"/>
    </source>
</evidence>
<keyword evidence="6" id="KW-0175">Coiled coil</keyword>
<dbReference type="InterPro" id="IPR042197">
    <property type="entry name" value="Apaf_helical"/>
</dbReference>
<feature type="domain" description="NB-ARC" evidence="7">
    <location>
        <begin position="201"/>
        <end position="349"/>
    </location>
</feature>
<dbReference type="InterPro" id="IPR058922">
    <property type="entry name" value="WHD_DRP"/>
</dbReference>
<dbReference type="PANTHER" id="PTHR23155:SF1181">
    <property type="entry name" value="OS08G0170200 PROTEIN"/>
    <property type="match status" value="1"/>
</dbReference>
<evidence type="ECO:0000256" key="3">
    <source>
        <dbReference type="ARBA" id="ARBA00022737"/>
    </source>
</evidence>
<dbReference type="Pfam" id="PF23598">
    <property type="entry name" value="LRR_14"/>
    <property type="match status" value="1"/>
</dbReference>
<feature type="domain" description="Disease resistance R13L4/SHOC-2-like LRR" evidence="10">
    <location>
        <begin position="569"/>
        <end position="938"/>
    </location>
</feature>
<dbReference type="OrthoDB" id="6161812at2759"/>
<gene>
    <name evidence="11" type="ORF">NCGR_LOCUS51995</name>
</gene>
<dbReference type="SUPFAM" id="SSF52058">
    <property type="entry name" value="L domain-like"/>
    <property type="match status" value="1"/>
</dbReference>
<comment type="caution">
    <text evidence="11">The sequence shown here is derived from an EMBL/GenBank/DDBJ whole genome shotgun (WGS) entry which is preliminary data.</text>
</comment>
<evidence type="ECO:0000259" key="7">
    <source>
        <dbReference type="Pfam" id="PF00931"/>
    </source>
</evidence>
<dbReference type="GO" id="GO:0042742">
    <property type="term" value="P:defense response to bacterium"/>
    <property type="evidence" value="ECO:0007669"/>
    <property type="project" value="UniProtKB-ARBA"/>
</dbReference>
<dbReference type="InterPro" id="IPR032675">
    <property type="entry name" value="LRR_dom_sf"/>
</dbReference>
<feature type="domain" description="Disease resistance N-terminal" evidence="8">
    <location>
        <begin position="7"/>
        <end position="92"/>
    </location>
</feature>
<dbReference type="FunFam" id="1.10.10.10:FF:000322">
    <property type="entry name" value="Probable disease resistance protein At1g63360"/>
    <property type="match status" value="1"/>
</dbReference>
<evidence type="ECO:0000313" key="11">
    <source>
        <dbReference type="EMBL" id="CAD6268690.1"/>
    </source>
</evidence>
<dbReference type="Pfam" id="PF00931">
    <property type="entry name" value="NB-ARC"/>
    <property type="match status" value="1"/>
</dbReference>
<dbReference type="Gene3D" id="1.20.5.4130">
    <property type="match status" value="1"/>
</dbReference>
<evidence type="ECO:0000256" key="1">
    <source>
        <dbReference type="ARBA" id="ARBA00008894"/>
    </source>
</evidence>
<proteinExistence type="inferred from homology"/>
<evidence type="ECO:0000259" key="8">
    <source>
        <dbReference type="Pfam" id="PF18052"/>
    </source>
</evidence>
<dbReference type="AlphaFoldDB" id="A0A811RFF7"/>
<reference evidence="11" key="1">
    <citation type="submission" date="2020-10" db="EMBL/GenBank/DDBJ databases">
        <authorList>
            <person name="Han B."/>
            <person name="Lu T."/>
            <person name="Zhao Q."/>
            <person name="Huang X."/>
            <person name="Zhao Y."/>
        </authorList>
    </citation>
    <scope>NUCLEOTIDE SEQUENCE</scope>
</reference>
<dbReference type="Gene3D" id="3.40.50.300">
    <property type="entry name" value="P-loop containing nucleotide triphosphate hydrolases"/>
    <property type="match status" value="1"/>
</dbReference>
<evidence type="ECO:0000256" key="2">
    <source>
        <dbReference type="ARBA" id="ARBA00022614"/>
    </source>
</evidence>
<dbReference type="Pfam" id="PF23559">
    <property type="entry name" value="WHD_DRP"/>
    <property type="match status" value="1"/>
</dbReference>
<name>A0A811RFF7_9POAL</name>
<dbReference type="Gene3D" id="1.10.8.430">
    <property type="entry name" value="Helical domain of apoptotic protease-activating factors"/>
    <property type="match status" value="1"/>
</dbReference>
<comment type="similarity">
    <text evidence="1">Belongs to the disease resistance NB-LRR family.</text>
</comment>
<dbReference type="GO" id="GO:0002758">
    <property type="term" value="P:innate immune response-activating signaling pathway"/>
    <property type="evidence" value="ECO:0007669"/>
    <property type="project" value="UniProtKB-ARBA"/>
</dbReference>
<dbReference type="InterPro" id="IPR055414">
    <property type="entry name" value="LRR_R13L4/SHOC2-like"/>
</dbReference>
<keyword evidence="3" id="KW-0677">Repeat</keyword>
<dbReference type="CDD" id="cd14798">
    <property type="entry name" value="RX-CC_like"/>
    <property type="match status" value="1"/>
</dbReference>
<dbReference type="Gene3D" id="1.10.10.10">
    <property type="entry name" value="Winged helix-like DNA-binding domain superfamily/Winged helix DNA-binding domain"/>
    <property type="match status" value="1"/>
</dbReference>
<dbReference type="InterPro" id="IPR002182">
    <property type="entry name" value="NB-ARC"/>
</dbReference>
<dbReference type="InterPro" id="IPR041118">
    <property type="entry name" value="Rx_N"/>
</dbReference>
<evidence type="ECO:0000256" key="4">
    <source>
        <dbReference type="ARBA" id="ARBA00022741"/>
    </source>
</evidence>
<evidence type="ECO:0000313" key="12">
    <source>
        <dbReference type="Proteomes" id="UP000604825"/>
    </source>
</evidence>
<sequence>MDLALGAMASLAPKLAELLLEEYVMQKGLKPNIESLSRELVMMNAALVDASRVPPDQLTEVEKLWARRVRELSYDMEDAVDDFILRVAGCESAADATDANIFKKILGKATAAVKEGKHRHQFFNTVKHIKKLSHELAGLHAKYMVRAAGVDLAASCGIDPRVINLYKKESELVGIEVSRDKVLRMMSIGTKDDTHAHAYWDLKIVSIVGVGGLGKTTLAKTVHDILKKQFDCSAFISVGRTPNLTRTFEKMLVELDQKYKQVDMARWDIEQFGNELHEFLQHKRYFIVVDDIWDVGSWEAIRYALRDNNCGSRIIMTTRNFEVVTKVEEVYRLKPLSDGNSMKLFYKRIQSQKGESLDGVSGELSSKIIDKCGGIPLAIIAIASLLVERPCEHWSKVYDSIGFGNGDNTMKIMSYSYYDLPSYLKPCILHLSNFQEDSGIDTKSVIWMWIGEGFIHLDKEEGSLFEVGERYFNELVNRSMIQPMDDTYYRFTQYFRIHDVVFDLIRKLSGVENFITILDSKDQHASSDSLRNKKKAGMPHSDSKVRRLAVRNHHVQHLPEGTMHMPEVLRSLHIEDSKIEIMAPLQRFRVCRVLNLQNCHVPISLKHLGRLLHLKYLDISYTVVDELPKELGNLKSLLTLVLIDIGLDELPAAVCSLTQLMCLVAVGFKKFPTKRMGNLTSLEELQLKTVVGGRSATEGLVAELGKLTRLRVVTITFSQVLDDSLQNALVQSLCNLLELQELELFPTGSFHQGVTVWEDWEAPRQLLRLLIQGITFSRLPRWINRSRLPRLSFLSVSVYVVEVHDLDNLVRLPELSYLELGSFSWPPGYTVGTDGFRNLRFCHVGTALKFHMGAMPRLEELRFGVLAGYWSWHVDGVPLEQFPTKHVIGDLELGLDNLLSLEKVTVRVNCTGATASEVQEVEAMVTRAMENHPNHPTMKMDRVYEENVLSDEHREARVRLSLLV</sequence>
<dbReference type="GO" id="GO:0043531">
    <property type="term" value="F:ADP binding"/>
    <property type="evidence" value="ECO:0007669"/>
    <property type="project" value="InterPro"/>
</dbReference>
<protein>
    <submittedName>
        <fullName evidence="11">Uncharacterized protein</fullName>
    </submittedName>
</protein>
<keyword evidence="2" id="KW-0433">Leucine-rich repeat</keyword>
<keyword evidence="12" id="KW-1185">Reference proteome</keyword>
<evidence type="ECO:0000259" key="9">
    <source>
        <dbReference type="Pfam" id="PF23559"/>
    </source>
</evidence>
<dbReference type="InterPro" id="IPR044974">
    <property type="entry name" value="Disease_R_plants"/>
</dbReference>